<dbReference type="PANTHER" id="PTHR12801">
    <property type="entry name" value="RNA EXONUCLEASE REXO1 / RECO3 FAMILY MEMBER-RELATED"/>
    <property type="match status" value="1"/>
</dbReference>
<dbReference type="Pfam" id="PF00929">
    <property type="entry name" value="RNase_T"/>
    <property type="match status" value="1"/>
</dbReference>
<keyword evidence="2" id="KW-0540">Nuclease</keyword>
<dbReference type="InterPro" id="IPR036397">
    <property type="entry name" value="RNaseH_sf"/>
</dbReference>
<dbReference type="Proteomes" id="UP000308652">
    <property type="component" value="Unassembled WGS sequence"/>
</dbReference>
<dbReference type="GO" id="GO:0006364">
    <property type="term" value="P:rRNA processing"/>
    <property type="evidence" value="ECO:0007669"/>
    <property type="project" value="UniProtKB-KW"/>
</dbReference>
<dbReference type="AlphaFoldDB" id="A0A5C3MJH2"/>
<keyword evidence="3" id="KW-0378">Hydrolase</keyword>
<dbReference type="SUPFAM" id="SSF53098">
    <property type="entry name" value="Ribonuclease H-like"/>
    <property type="match status" value="1"/>
</dbReference>
<dbReference type="GO" id="GO:0004527">
    <property type="term" value="F:exonuclease activity"/>
    <property type="evidence" value="ECO:0007669"/>
    <property type="project" value="UniProtKB-KW"/>
</dbReference>
<protein>
    <recommendedName>
        <fullName evidence="6">Exonuclease domain-containing protein</fullName>
    </recommendedName>
</protein>
<proteinExistence type="predicted"/>
<dbReference type="SMART" id="SM00479">
    <property type="entry name" value="EXOIII"/>
    <property type="match status" value="1"/>
</dbReference>
<name>A0A5C3MJH2_9AGAR</name>
<keyword evidence="8" id="KW-1185">Reference proteome</keyword>
<dbReference type="InterPro" id="IPR012337">
    <property type="entry name" value="RNaseH-like_sf"/>
</dbReference>
<feature type="domain" description="Exonuclease" evidence="6">
    <location>
        <begin position="64"/>
        <end position="224"/>
    </location>
</feature>
<dbReference type="PANTHER" id="PTHR12801:SF45">
    <property type="entry name" value="RNA EXONUCLEASE 4"/>
    <property type="match status" value="1"/>
</dbReference>
<keyword evidence="4" id="KW-0269">Exonuclease</keyword>
<comment type="function">
    <text evidence="5">Exoribonuclease involved in ribosome biosynthesis. Involved in the processing of ITS1, the internal transcribed spacer localized between the 18S and 5.8S rRNAs.</text>
</comment>
<dbReference type="InterPro" id="IPR013520">
    <property type="entry name" value="Ribonucl_H"/>
</dbReference>
<evidence type="ECO:0000256" key="1">
    <source>
        <dbReference type="ARBA" id="ARBA00022552"/>
    </source>
</evidence>
<dbReference type="GO" id="GO:0005634">
    <property type="term" value="C:nucleus"/>
    <property type="evidence" value="ECO:0007669"/>
    <property type="project" value="TreeGrafter"/>
</dbReference>
<dbReference type="InterPro" id="IPR047021">
    <property type="entry name" value="REXO1/3/4-like"/>
</dbReference>
<evidence type="ECO:0000256" key="3">
    <source>
        <dbReference type="ARBA" id="ARBA00022801"/>
    </source>
</evidence>
<dbReference type="STRING" id="68775.A0A5C3MJH2"/>
<dbReference type="EMBL" id="ML213595">
    <property type="protein sequence ID" value="TFK41341.1"/>
    <property type="molecule type" value="Genomic_DNA"/>
</dbReference>
<organism evidence="7 8">
    <name type="scientific">Crucibulum laeve</name>
    <dbReference type="NCBI Taxonomy" id="68775"/>
    <lineage>
        <taxon>Eukaryota</taxon>
        <taxon>Fungi</taxon>
        <taxon>Dikarya</taxon>
        <taxon>Basidiomycota</taxon>
        <taxon>Agaricomycotina</taxon>
        <taxon>Agaricomycetes</taxon>
        <taxon>Agaricomycetidae</taxon>
        <taxon>Agaricales</taxon>
        <taxon>Agaricineae</taxon>
        <taxon>Nidulariaceae</taxon>
        <taxon>Crucibulum</taxon>
    </lineage>
</organism>
<dbReference type="Gene3D" id="3.30.420.10">
    <property type="entry name" value="Ribonuclease H-like superfamily/Ribonuclease H"/>
    <property type="match status" value="1"/>
</dbReference>
<keyword evidence="1" id="KW-0698">rRNA processing</keyword>
<dbReference type="GO" id="GO:0003676">
    <property type="term" value="F:nucleic acid binding"/>
    <property type="evidence" value="ECO:0007669"/>
    <property type="project" value="InterPro"/>
</dbReference>
<sequence>MQHFGSRPQRFNFFDASGTPARLHVAGVEPLESSMRTSTSSYVHASTSAVQASFHKYVSVAVLVVFIGSLKVNGSSQDIPMVARVSIADYRGNTLLDTYVRPTHPVENYRTEETGIQHAHLSHAPRFADVQERVATIIKDKIIIGHRIWNFLSVLGLLHPAVDTRDLALFQPLRKKLKSRSIVDLDSLVHCFMGRNVRIMYEDSLEAARAAMDLFRSCENIFEGIIEDNYWPCDLPPTGYAKYYS</sequence>
<evidence type="ECO:0000259" key="6">
    <source>
        <dbReference type="SMART" id="SM00479"/>
    </source>
</evidence>
<dbReference type="OrthoDB" id="8191639at2759"/>
<gene>
    <name evidence="7" type="ORF">BDQ12DRAFT_435940</name>
</gene>
<accession>A0A5C3MJH2</accession>
<evidence type="ECO:0000313" key="8">
    <source>
        <dbReference type="Proteomes" id="UP000308652"/>
    </source>
</evidence>
<evidence type="ECO:0000256" key="5">
    <source>
        <dbReference type="ARBA" id="ARBA00025599"/>
    </source>
</evidence>
<reference evidence="7 8" key="1">
    <citation type="journal article" date="2019" name="Nat. Ecol. Evol.">
        <title>Megaphylogeny resolves global patterns of mushroom evolution.</title>
        <authorList>
            <person name="Varga T."/>
            <person name="Krizsan K."/>
            <person name="Foldi C."/>
            <person name="Dima B."/>
            <person name="Sanchez-Garcia M."/>
            <person name="Sanchez-Ramirez S."/>
            <person name="Szollosi G.J."/>
            <person name="Szarkandi J.G."/>
            <person name="Papp V."/>
            <person name="Albert L."/>
            <person name="Andreopoulos W."/>
            <person name="Angelini C."/>
            <person name="Antonin V."/>
            <person name="Barry K.W."/>
            <person name="Bougher N.L."/>
            <person name="Buchanan P."/>
            <person name="Buyck B."/>
            <person name="Bense V."/>
            <person name="Catcheside P."/>
            <person name="Chovatia M."/>
            <person name="Cooper J."/>
            <person name="Damon W."/>
            <person name="Desjardin D."/>
            <person name="Finy P."/>
            <person name="Geml J."/>
            <person name="Haridas S."/>
            <person name="Hughes K."/>
            <person name="Justo A."/>
            <person name="Karasinski D."/>
            <person name="Kautmanova I."/>
            <person name="Kiss B."/>
            <person name="Kocsube S."/>
            <person name="Kotiranta H."/>
            <person name="LaButti K.M."/>
            <person name="Lechner B.E."/>
            <person name="Liimatainen K."/>
            <person name="Lipzen A."/>
            <person name="Lukacs Z."/>
            <person name="Mihaltcheva S."/>
            <person name="Morgado L.N."/>
            <person name="Niskanen T."/>
            <person name="Noordeloos M.E."/>
            <person name="Ohm R.A."/>
            <person name="Ortiz-Santana B."/>
            <person name="Ovrebo C."/>
            <person name="Racz N."/>
            <person name="Riley R."/>
            <person name="Savchenko A."/>
            <person name="Shiryaev A."/>
            <person name="Soop K."/>
            <person name="Spirin V."/>
            <person name="Szebenyi C."/>
            <person name="Tomsovsky M."/>
            <person name="Tulloss R.E."/>
            <person name="Uehling J."/>
            <person name="Grigoriev I.V."/>
            <person name="Vagvolgyi C."/>
            <person name="Papp T."/>
            <person name="Martin F.M."/>
            <person name="Miettinen O."/>
            <person name="Hibbett D.S."/>
            <person name="Nagy L.G."/>
        </authorList>
    </citation>
    <scope>NUCLEOTIDE SEQUENCE [LARGE SCALE GENOMIC DNA]</scope>
    <source>
        <strain evidence="7 8">CBS 166.37</strain>
    </source>
</reference>
<evidence type="ECO:0000256" key="2">
    <source>
        <dbReference type="ARBA" id="ARBA00022722"/>
    </source>
</evidence>
<evidence type="ECO:0000256" key="4">
    <source>
        <dbReference type="ARBA" id="ARBA00022839"/>
    </source>
</evidence>
<evidence type="ECO:0000313" key="7">
    <source>
        <dbReference type="EMBL" id="TFK41341.1"/>
    </source>
</evidence>